<evidence type="ECO:0000313" key="2">
    <source>
        <dbReference type="EMBL" id="KEQ88858.1"/>
    </source>
</evidence>
<evidence type="ECO:0000256" key="1">
    <source>
        <dbReference type="SAM" id="MobiDB-lite"/>
    </source>
</evidence>
<dbReference type="Proteomes" id="UP000030706">
    <property type="component" value="Unassembled WGS sequence"/>
</dbReference>
<feature type="compositionally biased region" description="Polar residues" evidence="1">
    <location>
        <begin position="1"/>
        <end position="10"/>
    </location>
</feature>
<dbReference type="RefSeq" id="XP_029765045.1">
    <property type="nucleotide sequence ID" value="XM_029906766.1"/>
</dbReference>
<keyword evidence="3" id="KW-1185">Reference proteome</keyword>
<evidence type="ECO:0000313" key="3">
    <source>
        <dbReference type="Proteomes" id="UP000030706"/>
    </source>
</evidence>
<sequence length="210" mass="23653">MSKETASTDLVLSATPRQPELSLSPSIDSIRPQDFADAQQHHNMSNDTLSWLIINEPRTLLSLRNRLASTEEANDAPNPPSVDQNHSISDLVSVQMLRIEIFGPVSSGQLTPTELNGGVDGPTISPLIQAWREAFRSLPDLHQIRHVQFDMSCRDKHEPRHIIRFLQEISTVIYIKAKRNLGRELVFEVIGCEQEKKTWLEASLPGKRAM</sequence>
<dbReference type="EMBL" id="KL584975">
    <property type="protein sequence ID" value="KEQ88858.1"/>
    <property type="molecule type" value="Genomic_DNA"/>
</dbReference>
<feature type="region of interest" description="Disordered" evidence="1">
    <location>
        <begin position="1"/>
        <end position="26"/>
    </location>
</feature>
<dbReference type="OrthoDB" id="3693712at2759"/>
<dbReference type="HOGENOM" id="CLU_1309888_0_0_1"/>
<name>A0A074XTC2_AURPU</name>
<reference evidence="2 3" key="1">
    <citation type="journal article" date="2014" name="BMC Genomics">
        <title>Genome sequencing of four Aureobasidium pullulans varieties: biotechnological potential, stress tolerance, and description of new species.</title>
        <authorList>
            <person name="Gostin Ar C."/>
            <person name="Ohm R.A."/>
            <person name="Kogej T."/>
            <person name="Sonjak S."/>
            <person name="Turk M."/>
            <person name="Zajc J."/>
            <person name="Zalar P."/>
            <person name="Grube M."/>
            <person name="Sun H."/>
            <person name="Han J."/>
            <person name="Sharma A."/>
            <person name="Chiniquy J."/>
            <person name="Ngan C.Y."/>
            <person name="Lipzen A."/>
            <person name="Barry K."/>
            <person name="Grigoriev I.V."/>
            <person name="Gunde-Cimerman N."/>
        </authorList>
    </citation>
    <scope>NUCLEOTIDE SEQUENCE [LARGE SCALE GENOMIC DNA]</scope>
    <source>
        <strain evidence="2 3">EXF-150</strain>
    </source>
</reference>
<organism evidence="2 3">
    <name type="scientific">Aureobasidium pullulans EXF-150</name>
    <dbReference type="NCBI Taxonomy" id="1043002"/>
    <lineage>
        <taxon>Eukaryota</taxon>
        <taxon>Fungi</taxon>
        <taxon>Dikarya</taxon>
        <taxon>Ascomycota</taxon>
        <taxon>Pezizomycotina</taxon>
        <taxon>Dothideomycetes</taxon>
        <taxon>Dothideomycetidae</taxon>
        <taxon>Dothideales</taxon>
        <taxon>Saccotheciaceae</taxon>
        <taxon>Aureobasidium</taxon>
    </lineage>
</organism>
<dbReference type="GeneID" id="40749072"/>
<protein>
    <submittedName>
        <fullName evidence="2">Uncharacterized protein</fullName>
    </submittedName>
</protein>
<dbReference type="AlphaFoldDB" id="A0A074XTC2"/>
<proteinExistence type="predicted"/>
<accession>A0A074XTC2</accession>
<gene>
    <name evidence="2" type="ORF">M438DRAFT_352051</name>
</gene>